<feature type="transmembrane region" description="Helical" evidence="5">
    <location>
        <begin position="117"/>
        <end position="137"/>
    </location>
</feature>
<organism evidence="7 8">
    <name type="scientific">Kocuria gwangalliensis</name>
    <dbReference type="NCBI Taxonomy" id="501592"/>
    <lineage>
        <taxon>Bacteria</taxon>
        <taxon>Bacillati</taxon>
        <taxon>Actinomycetota</taxon>
        <taxon>Actinomycetes</taxon>
        <taxon>Micrococcales</taxon>
        <taxon>Micrococcaceae</taxon>
        <taxon>Kocuria</taxon>
    </lineage>
</organism>
<feature type="transmembrane region" description="Helical" evidence="5">
    <location>
        <begin position="149"/>
        <end position="170"/>
    </location>
</feature>
<evidence type="ECO:0000256" key="3">
    <source>
        <dbReference type="ARBA" id="ARBA00022989"/>
    </source>
</evidence>
<proteinExistence type="predicted"/>
<keyword evidence="2 5" id="KW-0812">Transmembrane</keyword>
<evidence type="ECO:0000256" key="4">
    <source>
        <dbReference type="ARBA" id="ARBA00023136"/>
    </source>
</evidence>
<keyword evidence="4 5" id="KW-0472">Membrane</keyword>
<protein>
    <recommendedName>
        <fullName evidence="6">Methylamine utilisation protein MauE domain-containing protein</fullName>
    </recommendedName>
</protein>
<dbReference type="SUPFAM" id="SSF52833">
    <property type="entry name" value="Thioredoxin-like"/>
    <property type="match status" value="1"/>
</dbReference>
<comment type="caution">
    <text evidence="7">The sequence shown here is derived from an EMBL/GenBank/DDBJ whole genome shotgun (WGS) entry which is preliminary data.</text>
</comment>
<dbReference type="Proteomes" id="UP001501446">
    <property type="component" value="Unassembled WGS sequence"/>
</dbReference>
<feature type="transmembrane region" description="Helical" evidence="5">
    <location>
        <begin position="6"/>
        <end position="29"/>
    </location>
</feature>
<evidence type="ECO:0000259" key="6">
    <source>
        <dbReference type="Pfam" id="PF07291"/>
    </source>
</evidence>
<keyword evidence="8" id="KW-1185">Reference proteome</keyword>
<gene>
    <name evidence="7" type="ORF">GCM10025781_13830</name>
</gene>
<evidence type="ECO:0000256" key="1">
    <source>
        <dbReference type="ARBA" id="ARBA00004141"/>
    </source>
</evidence>
<reference evidence="8" key="1">
    <citation type="journal article" date="2019" name="Int. J. Syst. Evol. Microbiol.">
        <title>The Global Catalogue of Microorganisms (GCM) 10K type strain sequencing project: providing services to taxonomists for standard genome sequencing and annotation.</title>
        <authorList>
            <consortium name="The Broad Institute Genomics Platform"/>
            <consortium name="The Broad Institute Genome Sequencing Center for Infectious Disease"/>
            <person name="Wu L."/>
            <person name="Ma J."/>
        </authorList>
    </citation>
    <scope>NUCLEOTIDE SEQUENCE [LARGE SCALE GENOMIC DNA]</scope>
    <source>
        <strain evidence="8">JCM 18958</strain>
    </source>
</reference>
<keyword evidence="3 5" id="KW-1133">Transmembrane helix</keyword>
<evidence type="ECO:0000313" key="8">
    <source>
        <dbReference type="Proteomes" id="UP001501446"/>
    </source>
</evidence>
<dbReference type="InterPro" id="IPR009908">
    <property type="entry name" value="Methylamine_util_MauE"/>
</dbReference>
<accession>A0ABP8WZ57</accession>
<feature type="transmembrane region" description="Helical" evidence="5">
    <location>
        <begin position="74"/>
        <end position="96"/>
    </location>
</feature>
<comment type="subcellular location">
    <subcellularLocation>
        <location evidence="1">Membrane</location>
        <topology evidence="1">Multi-pass membrane protein</topology>
    </subcellularLocation>
</comment>
<evidence type="ECO:0000256" key="5">
    <source>
        <dbReference type="SAM" id="Phobius"/>
    </source>
</evidence>
<dbReference type="InterPro" id="IPR036249">
    <property type="entry name" value="Thioredoxin-like_sf"/>
</dbReference>
<name>A0ABP8WZ57_9MICC</name>
<feature type="domain" description="Methylamine utilisation protein MauE" evidence="6">
    <location>
        <begin position="6"/>
        <end position="135"/>
    </location>
</feature>
<sequence length="366" mass="38466">MVGVNVIVSSVLWSLALLLLASGVAKLLTRKTDDSALNVMALPALVNRRATRTAFPWVEILLALALVLSSGIVLWAATAAAVVLFAAFTVFVSIGVRQGDPASCGCFGSWSRAPMSWRTIVRNLVFVALATIAFLAASTGSYPGPALPLPWWTVVAAAVPLVVIGVIVWAERGAPTQQGLRAAQLSTLAPLPQYLNSRETTSRPSTAEVVDPAVTTHPGDAAVEADNDVRLPIPLGWAVDSKGQRVSLRIMAHSQARALFYVGPECDPCLTVIHRLRNIPHALGPVALHTVVSHEDVLRALPESLRPNALVDPDRSLAGSLGMVSTPWAVVLGADGLLAGGPVAGGPAVGRLLNELLERFDTAPRS</sequence>
<dbReference type="EMBL" id="BAABLN010000014">
    <property type="protein sequence ID" value="GAA4697079.1"/>
    <property type="molecule type" value="Genomic_DNA"/>
</dbReference>
<evidence type="ECO:0000313" key="7">
    <source>
        <dbReference type="EMBL" id="GAA4697079.1"/>
    </source>
</evidence>
<evidence type="ECO:0000256" key="2">
    <source>
        <dbReference type="ARBA" id="ARBA00022692"/>
    </source>
</evidence>
<dbReference type="Pfam" id="PF07291">
    <property type="entry name" value="MauE"/>
    <property type="match status" value="1"/>
</dbReference>